<reference evidence="1 2" key="1">
    <citation type="submission" date="2021-06" db="EMBL/GenBank/DDBJ databases">
        <authorList>
            <person name="Kallberg Y."/>
            <person name="Tangrot J."/>
            <person name="Rosling A."/>
        </authorList>
    </citation>
    <scope>NUCLEOTIDE SEQUENCE [LARGE SCALE GENOMIC DNA]</scope>
    <source>
        <strain evidence="1 2">120-4 pot B 10/14</strain>
    </source>
</reference>
<evidence type="ECO:0000313" key="2">
    <source>
        <dbReference type="Proteomes" id="UP000789901"/>
    </source>
</evidence>
<protein>
    <submittedName>
        <fullName evidence="1">18291_t:CDS:1</fullName>
    </submittedName>
</protein>
<evidence type="ECO:0000313" key="1">
    <source>
        <dbReference type="EMBL" id="CAG8789186.1"/>
    </source>
</evidence>
<gene>
    <name evidence="1" type="ORF">GMARGA_LOCUS20954</name>
</gene>
<name>A0ABN7VNP0_GIGMA</name>
<comment type="caution">
    <text evidence="1">The sequence shown here is derived from an EMBL/GenBank/DDBJ whole genome shotgun (WGS) entry which is preliminary data.</text>
</comment>
<proteinExistence type="predicted"/>
<organism evidence="1 2">
    <name type="scientific">Gigaspora margarita</name>
    <dbReference type="NCBI Taxonomy" id="4874"/>
    <lineage>
        <taxon>Eukaryota</taxon>
        <taxon>Fungi</taxon>
        <taxon>Fungi incertae sedis</taxon>
        <taxon>Mucoromycota</taxon>
        <taxon>Glomeromycotina</taxon>
        <taxon>Glomeromycetes</taxon>
        <taxon>Diversisporales</taxon>
        <taxon>Gigasporaceae</taxon>
        <taxon>Gigaspora</taxon>
    </lineage>
</organism>
<dbReference type="EMBL" id="CAJVQB010018898">
    <property type="protein sequence ID" value="CAG8789186.1"/>
    <property type="molecule type" value="Genomic_DNA"/>
</dbReference>
<keyword evidence="2" id="KW-1185">Reference proteome</keyword>
<accession>A0ABN7VNP0</accession>
<sequence length="309" mass="35602">MAAAPEPGWPKLAGFREHIGEFDGVKNYDTTGNHAHQCRWSTKFIIRVLAIIRTKLKGIALEIFDAEIGTINCYFKSNIAANQNVIDEMKDTLNYPTDLDYQYNRIYTTHHKCHNPKGFRETFNQAFLVDAIQQTAQKDFWSFDFIKGLGYNNDNGMRLLINKYKKLMQIANWQWGKNFYGGEYMFLLQRMPPAIMKHISSMNPKPANRNDFFSAADNQFLAVRLIMSLTGNLKEKKEITPLHVTSANNPVITKEIVRNLKDNKLQQSNNSQKEIITKETITKEETTRKEITTIIGKIVTIIIEEDITT</sequence>
<dbReference type="Proteomes" id="UP000789901">
    <property type="component" value="Unassembled WGS sequence"/>
</dbReference>